<keyword evidence="3" id="KW-1185">Reference proteome</keyword>
<dbReference type="EMBL" id="KZ613740">
    <property type="protein sequence ID" value="PMD67283.1"/>
    <property type="molecule type" value="Genomic_DNA"/>
</dbReference>
<evidence type="ECO:0000313" key="3">
    <source>
        <dbReference type="Proteomes" id="UP000235371"/>
    </source>
</evidence>
<dbReference type="AlphaFoldDB" id="A0A2J6TW86"/>
<keyword evidence="1" id="KW-0732">Signal</keyword>
<reference evidence="2 3" key="1">
    <citation type="submission" date="2016-04" db="EMBL/GenBank/DDBJ databases">
        <title>A degradative enzymes factory behind the ericoid mycorrhizal symbiosis.</title>
        <authorList>
            <consortium name="DOE Joint Genome Institute"/>
            <person name="Martino E."/>
            <person name="Morin E."/>
            <person name="Grelet G."/>
            <person name="Kuo A."/>
            <person name="Kohler A."/>
            <person name="Daghino S."/>
            <person name="Barry K."/>
            <person name="Choi C."/>
            <person name="Cichocki N."/>
            <person name="Clum A."/>
            <person name="Copeland A."/>
            <person name="Hainaut M."/>
            <person name="Haridas S."/>
            <person name="Labutti K."/>
            <person name="Lindquist E."/>
            <person name="Lipzen A."/>
            <person name="Khouja H.-R."/>
            <person name="Murat C."/>
            <person name="Ohm R."/>
            <person name="Olson A."/>
            <person name="Spatafora J."/>
            <person name="Veneault-Fourrey C."/>
            <person name="Henrissat B."/>
            <person name="Grigoriev I."/>
            <person name="Martin F."/>
            <person name="Perotto S."/>
        </authorList>
    </citation>
    <scope>NUCLEOTIDE SEQUENCE [LARGE SCALE GENOMIC DNA]</scope>
    <source>
        <strain evidence="2 3">E</strain>
    </source>
</reference>
<proteinExistence type="predicted"/>
<dbReference type="Proteomes" id="UP000235371">
    <property type="component" value="Unassembled WGS sequence"/>
</dbReference>
<dbReference type="InParanoid" id="A0A2J6TW86"/>
<protein>
    <submittedName>
        <fullName evidence="2">Uncharacterized protein</fullName>
    </submittedName>
</protein>
<evidence type="ECO:0000313" key="2">
    <source>
        <dbReference type="EMBL" id="PMD67283.1"/>
    </source>
</evidence>
<dbReference type="Pfam" id="PF10906">
    <property type="entry name" value="Mrx7"/>
    <property type="match status" value="1"/>
</dbReference>
<dbReference type="RefSeq" id="XP_024744187.1">
    <property type="nucleotide sequence ID" value="XM_024870330.1"/>
</dbReference>
<evidence type="ECO:0000256" key="1">
    <source>
        <dbReference type="SAM" id="SignalP"/>
    </source>
</evidence>
<dbReference type="OrthoDB" id="4138121at2759"/>
<sequence length="82" mass="9963">MRWNLWIFEAWLVQRLLASSTFHRAVRRVHKKMHEVRQGEKLYDPSEFGGTQIDKPAGTDMQKFIRYYMEELKEQFRGTTKK</sequence>
<feature type="chain" id="PRO_5014322096" evidence="1">
    <location>
        <begin position="19"/>
        <end position="82"/>
    </location>
</feature>
<gene>
    <name evidence="2" type="ORF">K444DRAFT_11176</name>
</gene>
<organism evidence="2 3">
    <name type="scientific">Hyaloscypha bicolor E</name>
    <dbReference type="NCBI Taxonomy" id="1095630"/>
    <lineage>
        <taxon>Eukaryota</taxon>
        <taxon>Fungi</taxon>
        <taxon>Dikarya</taxon>
        <taxon>Ascomycota</taxon>
        <taxon>Pezizomycotina</taxon>
        <taxon>Leotiomycetes</taxon>
        <taxon>Helotiales</taxon>
        <taxon>Hyaloscyphaceae</taxon>
        <taxon>Hyaloscypha</taxon>
        <taxon>Hyaloscypha bicolor</taxon>
    </lineage>
</organism>
<name>A0A2J6TW86_9HELO</name>
<dbReference type="GeneID" id="36578412"/>
<feature type="signal peptide" evidence="1">
    <location>
        <begin position="1"/>
        <end position="18"/>
    </location>
</feature>
<dbReference type="InterPro" id="IPR020301">
    <property type="entry name" value="Mrx7"/>
</dbReference>
<accession>A0A2J6TW86</accession>